<dbReference type="InterPro" id="IPR000488">
    <property type="entry name" value="Death_dom"/>
</dbReference>
<evidence type="ECO:0000313" key="3">
    <source>
        <dbReference type="EMBL" id="RUS85890.1"/>
    </source>
</evidence>
<reference evidence="3 4" key="1">
    <citation type="submission" date="2019-01" db="EMBL/GenBank/DDBJ databases">
        <title>A draft genome assembly of the solar-powered sea slug Elysia chlorotica.</title>
        <authorList>
            <person name="Cai H."/>
            <person name="Li Q."/>
            <person name="Fang X."/>
            <person name="Li J."/>
            <person name="Curtis N.E."/>
            <person name="Altenburger A."/>
            <person name="Shibata T."/>
            <person name="Feng M."/>
            <person name="Maeda T."/>
            <person name="Schwartz J.A."/>
            <person name="Shigenobu S."/>
            <person name="Lundholm N."/>
            <person name="Nishiyama T."/>
            <person name="Yang H."/>
            <person name="Hasebe M."/>
            <person name="Li S."/>
            <person name="Pierce S.K."/>
            <person name="Wang J."/>
        </authorList>
    </citation>
    <scope>NUCLEOTIDE SEQUENCE [LARGE SCALE GENOMIC DNA]</scope>
    <source>
        <strain evidence="3">EC2010</strain>
        <tissue evidence="3">Whole organism of an adult</tissue>
    </source>
</reference>
<sequence>LEEDSKETSTVNSQLERKDARRPCVVQLTNWCNGPGKNMTFDFLVLRLKEIGLKKVADTLSRKVLHETSEQLHRYFLDDPFKEMIPTQSLMLEKPQPTDELVPAPDLEDKDEKLFQAVVILVTICFTFCACMGMCMGCPDLGRQVCKRVCPEMCSACFDVAIDNCGRITKGIHQSAHRHLFMAPRGQGGGAFMV</sequence>
<name>A0A3S0ZY24_ELYCH</name>
<feature type="domain" description="Death" evidence="2">
    <location>
        <begin position="1"/>
        <end position="64"/>
    </location>
</feature>
<accession>A0A3S0ZY24</accession>
<proteinExistence type="predicted"/>
<keyword evidence="1" id="KW-0472">Membrane</keyword>
<keyword evidence="1" id="KW-0812">Transmembrane</keyword>
<gene>
    <name evidence="3" type="ORF">EGW08_006374</name>
</gene>
<evidence type="ECO:0000256" key="1">
    <source>
        <dbReference type="SAM" id="Phobius"/>
    </source>
</evidence>
<dbReference type="PROSITE" id="PS50017">
    <property type="entry name" value="DEATH_DOMAIN"/>
    <property type="match status" value="1"/>
</dbReference>
<dbReference type="GO" id="GO:0007165">
    <property type="term" value="P:signal transduction"/>
    <property type="evidence" value="ECO:0007669"/>
    <property type="project" value="InterPro"/>
</dbReference>
<organism evidence="3 4">
    <name type="scientific">Elysia chlorotica</name>
    <name type="common">Eastern emerald elysia</name>
    <name type="synonym">Sea slug</name>
    <dbReference type="NCBI Taxonomy" id="188477"/>
    <lineage>
        <taxon>Eukaryota</taxon>
        <taxon>Metazoa</taxon>
        <taxon>Spiralia</taxon>
        <taxon>Lophotrochozoa</taxon>
        <taxon>Mollusca</taxon>
        <taxon>Gastropoda</taxon>
        <taxon>Heterobranchia</taxon>
        <taxon>Euthyneura</taxon>
        <taxon>Panpulmonata</taxon>
        <taxon>Sacoglossa</taxon>
        <taxon>Placobranchoidea</taxon>
        <taxon>Plakobranchidae</taxon>
        <taxon>Elysia</taxon>
    </lineage>
</organism>
<evidence type="ECO:0000313" key="4">
    <source>
        <dbReference type="Proteomes" id="UP000271974"/>
    </source>
</evidence>
<feature type="non-terminal residue" evidence="3">
    <location>
        <position position="1"/>
    </location>
</feature>
<dbReference type="EMBL" id="RQTK01000157">
    <property type="protein sequence ID" value="RUS85890.1"/>
    <property type="molecule type" value="Genomic_DNA"/>
</dbReference>
<dbReference type="STRING" id="188477.A0A3S0ZY24"/>
<dbReference type="AlphaFoldDB" id="A0A3S0ZY24"/>
<comment type="caution">
    <text evidence="3">The sequence shown here is derived from an EMBL/GenBank/DDBJ whole genome shotgun (WGS) entry which is preliminary data.</text>
</comment>
<feature type="transmembrane region" description="Helical" evidence="1">
    <location>
        <begin position="114"/>
        <end position="138"/>
    </location>
</feature>
<dbReference type="Proteomes" id="UP000271974">
    <property type="component" value="Unassembled WGS sequence"/>
</dbReference>
<keyword evidence="1" id="KW-1133">Transmembrane helix</keyword>
<dbReference type="OrthoDB" id="6066069at2759"/>
<evidence type="ECO:0000259" key="2">
    <source>
        <dbReference type="PROSITE" id="PS50017"/>
    </source>
</evidence>
<keyword evidence="4" id="KW-1185">Reference proteome</keyword>
<protein>
    <recommendedName>
        <fullName evidence="2">Death domain-containing protein</fullName>
    </recommendedName>
</protein>